<evidence type="ECO:0000313" key="2">
    <source>
        <dbReference type="Proteomes" id="UP001469553"/>
    </source>
</evidence>
<protein>
    <submittedName>
        <fullName evidence="1">Uncharacterized protein</fullName>
    </submittedName>
</protein>
<organism evidence="1 2">
    <name type="scientific">Ameca splendens</name>
    <dbReference type="NCBI Taxonomy" id="208324"/>
    <lineage>
        <taxon>Eukaryota</taxon>
        <taxon>Metazoa</taxon>
        <taxon>Chordata</taxon>
        <taxon>Craniata</taxon>
        <taxon>Vertebrata</taxon>
        <taxon>Euteleostomi</taxon>
        <taxon>Actinopterygii</taxon>
        <taxon>Neopterygii</taxon>
        <taxon>Teleostei</taxon>
        <taxon>Neoteleostei</taxon>
        <taxon>Acanthomorphata</taxon>
        <taxon>Ovalentaria</taxon>
        <taxon>Atherinomorphae</taxon>
        <taxon>Cyprinodontiformes</taxon>
        <taxon>Goodeidae</taxon>
        <taxon>Ameca</taxon>
    </lineage>
</organism>
<dbReference type="Proteomes" id="UP001469553">
    <property type="component" value="Unassembled WGS sequence"/>
</dbReference>
<comment type="caution">
    <text evidence="1">The sequence shown here is derived from an EMBL/GenBank/DDBJ whole genome shotgun (WGS) entry which is preliminary data.</text>
</comment>
<reference evidence="1 2" key="1">
    <citation type="submission" date="2021-06" db="EMBL/GenBank/DDBJ databases">
        <authorList>
            <person name="Palmer J.M."/>
        </authorList>
    </citation>
    <scope>NUCLEOTIDE SEQUENCE [LARGE SCALE GENOMIC DNA]</scope>
    <source>
        <strain evidence="1 2">AS_MEX2019</strain>
        <tissue evidence="1">Muscle</tissue>
    </source>
</reference>
<accession>A0ABV0XWJ7</accession>
<keyword evidence="2" id="KW-1185">Reference proteome</keyword>
<dbReference type="EMBL" id="JAHRIP010014665">
    <property type="protein sequence ID" value="MEQ2285784.1"/>
    <property type="molecule type" value="Genomic_DNA"/>
</dbReference>
<evidence type="ECO:0000313" key="1">
    <source>
        <dbReference type="EMBL" id="MEQ2285784.1"/>
    </source>
</evidence>
<gene>
    <name evidence="1" type="ORF">AMECASPLE_035419</name>
</gene>
<sequence length="102" mass="11846">MFACQLQLGYHHFLSNCHASSYMCALNADRNSRAQLLMEHSYPFSHYCLLYVRFTRARGSHQRITHVFAQYGQEGEEACSLETPVGSSEQKFELTNKFFFHS</sequence>
<name>A0ABV0XWJ7_9TELE</name>
<proteinExistence type="predicted"/>